<keyword evidence="2" id="KW-1185">Reference proteome</keyword>
<name>A0A1H8BXG7_9ACTN</name>
<dbReference type="SUPFAM" id="SSF52980">
    <property type="entry name" value="Restriction endonuclease-like"/>
    <property type="match status" value="1"/>
</dbReference>
<dbReference type="AlphaFoldDB" id="A0A1H8BXG7"/>
<dbReference type="RefSeq" id="WP_143078817.1">
    <property type="nucleotide sequence ID" value="NZ_FOBF01000018.1"/>
</dbReference>
<proteinExistence type="predicted"/>
<evidence type="ECO:0000313" key="2">
    <source>
        <dbReference type="Proteomes" id="UP000198953"/>
    </source>
</evidence>
<dbReference type="InterPro" id="IPR011335">
    <property type="entry name" value="Restrct_endonuc-II-like"/>
</dbReference>
<dbReference type="OrthoDB" id="3173471at2"/>
<gene>
    <name evidence="1" type="ORF">SAMN05660976_06219</name>
</gene>
<dbReference type="Gene3D" id="3.40.960.10">
    <property type="entry name" value="VSR Endonuclease"/>
    <property type="match status" value="1"/>
</dbReference>
<reference evidence="1 2" key="1">
    <citation type="submission" date="2016-10" db="EMBL/GenBank/DDBJ databases">
        <authorList>
            <person name="de Groot N.N."/>
        </authorList>
    </citation>
    <scope>NUCLEOTIDE SEQUENCE [LARGE SCALE GENOMIC DNA]</scope>
    <source>
        <strain evidence="1 2">DSM 43357</strain>
    </source>
</reference>
<sequence length="280" mass="31053">MTAVTPPPRTPVPSLAARARLITDAVPQAVVCRQAAAHLWGLSVLPCPESEWPVEIAAPVHLPVPDTITYVTALPAADVTQHAGVRLTTRERTALDCARTLPRLDAVAALDQFARRGVDLEALWRHPLNSWHVRDTISMADPGAASPRESWLRVILVDGGLPRPATQVPVPLGHRCVYLDLGWEDYRLGVEYDGREHHTAPGDVRRDADRREELRALGWRVIPVRGDVVPVRAGDLLQVVANALIECGWRPGPDGMTRVLRRIRAARRRPDAPPLRRRRH</sequence>
<organism evidence="1 2">
    <name type="scientific">Nonomuraea pusilla</name>
    <dbReference type="NCBI Taxonomy" id="46177"/>
    <lineage>
        <taxon>Bacteria</taxon>
        <taxon>Bacillati</taxon>
        <taxon>Actinomycetota</taxon>
        <taxon>Actinomycetes</taxon>
        <taxon>Streptosporangiales</taxon>
        <taxon>Streptosporangiaceae</taxon>
        <taxon>Nonomuraea</taxon>
    </lineage>
</organism>
<dbReference type="EMBL" id="FOBF01000018">
    <property type="protein sequence ID" value="SEM86834.1"/>
    <property type="molecule type" value="Genomic_DNA"/>
</dbReference>
<evidence type="ECO:0000313" key="1">
    <source>
        <dbReference type="EMBL" id="SEM86834.1"/>
    </source>
</evidence>
<evidence type="ECO:0008006" key="3">
    <source>
        <dbReference type="Google" id="ProtNLM"/>
    </source>
</evidence>
<dbReference type="Proteomes" id="UP000198953">
    <property type="component" value="Unassembled WGS sequence"/>
</dbReference>
<dbReference type="STRING" id="46177.SAMN05660976_06219"/>
<accession>A0A1H8BXG7</accession>
<protein>
    <recommendedName>
        <fullName evidence="3">DUF559 domain-containing protein</fullName>
    </recommendedName>
</protein>